<evidence type="ECO:0000313" key="5">
    <source>
        <dbReference type="EMBL" id="EEQ35758.1"/>
    </source>
</evidence>
<feature type="compositionally biased region" description="Basic residues" evidence="3">
    <location>
        <begin position="512"/>
        <end position="524"/>
    </location>
</feature>
<dbReference type="InterPro" id="IPR012916">
    <property type="entry name" value="RED_N"/>
</dbReference>
<dbReference type="OrthoDB" id="3366823at2759"/>
<feature type="compositionally biased region" description="Basic and acidic residues" evidence="3">
    <location>
        <begin position="391"/>
        <end position="407"/>
    </location>
</feature>
<dbReference type="Pfam" id="PF07808">
    <property type="entry name" value="RED_N"/>
    <property type="match status" value="1"/>
</dbReference>
<dbReference type="STRING" id="554155.C5G0V5"/>
<feature type="compositionally biased region" description="Polar residues" evidence="3">
    <location>
        <begin position="27"/>
        <end position="54"/>
    </location>
</feature>
<dbReference type="OMA" id="LKSTHMV"/>
<feature type="compositionally biased region" description="Basic and acidic residues" evidence="3">
    <location>
        <begin position="185"/>
        <end position="196"/>
    </location>
</feature>
<evidence type="ECO:0000313" key="6">
    <source>
        <dbReference type="Proteomes" id="UP000002035"/>
    </source>
</evidence>
<feature type="compositionally biased region" description="Polar residues" evidence="3">
    <location>
        <begin position="420"/>
        <end position="431"/>
    </location>
</feature>
<protein>
    <recommendedName>
        <fullName evidence="4">RED-like N-terminal domain-containing protein</fullName>
    </recommendedName>
</protein>
<dbReference type="InterPro" id="IPR039896">
    <property type="entry name" value="Red-like"/>
</dbReference>
<sequence length="542" mass="59924">MATQEAEQLHISKSKMNNEQFRRLLLDNTTTSPRQANSTSKKTSSGENATSTERGSALGSRMRSSIPMTPRAVSGVDFARQLAEHRRDVQGQPPPKKFKAATGPKGFKYARGYEDRASLRQSNEQKATDDREERVRGLEELLKLGKIDQPTFDKLRSEIGVGGDVSSTHLVKGLDWQLLKRVKAGEDVTTKSHDPEPSTADDEFERIVEEKEKHNVESIAIKEREKKRGTLAPLAQILKQLKASRQGALPQAEPSLGSKFKKIGSQGSNKKRWIETDANGRRKEILVITDSSGKTKKKTRWLDNAGEVNPYLLSVNKDAKPLGMEVPAEVLARMTSTKDVEADEDEDIFAGVGDDYNPLANAKEDEDSSSNEEGDKKKSPSVKEASPQADTETKLERKLSSSQRRDYFATGKSGQLGASDEQQPTDRSNPFVSDPTIRDALRKAATIGIHDPLSDDDTDGVANGSALKHRSFLEEARRREREDALDIDMGFGGSRFGDEEDEEVLDRGGSSHSKRKRGPKKKKGDKNNVSDVLRVLEGRGKT</sequence>
<dbReference type="eggNOG" id="ENOG502RZ6M">
    <property type="taxonomic scope" value="Eukaryota"/>
</dbReference>
<dbReference type="Proteomes" id="UP000002035">
    <property type="component" value="Unassembled WGS sequence"/>
</dbReference>
<dbReference type="GeneID" id="9223992"/>
<evidence type="ECO:0000259" key="4">
    <source>
        <dbReference type="Pfam" id="PF07808"/>
    </source>
</evidence>
<organism evidence="5 6">
    <name type="scientific">Arthroderma otae (strain ATCC MYA-4605 / CBS 113480)</name>
    <name type="common">Microsporum canis</name>
    <dbReference type="NCBI Taxonomy" id="554155"/>
    <lineage>
        <taxon>Eukaryota</taxon>
        <taxon>Fungi</taxon>
        <taxon>Dikarya</taxon>
        <taxon>Ascomycota</taxon>
        <taxon>Pezizomycotina</taxon>
        <taxon>Eurotiomycetes</taxon>
        <taxon>Eurotiomycetidae</taxon>
        <taxon>Onygenales</taxon>
        <taxon>Arthrodermataceae</taxon>
        <taxon>Microsporum</taxon>
    </lineage>
</organism>
<feature type="region of interest" description="Disordered" evidence="3">
    <location>
        <begin position="245"/>
        <end position="276"/>
    </location>
</feature>
<dbReference type="AlphaFoldDB" id="C5G0V5"/>
<reference evidence="6" key="1">
    <citation type="journal article" date="2012" name="MBio">
        <title>Comparative genome analysis of Trichophyton rubrum and related dermatophytes reveals candidate genes involved in infection.</title>
        <authorList>
            <person name="Martinez D.A."/>
            <person name="Oliver B.G."/>
            <person name="Graeser Y."/>
            <person name="Goldberg J.M."/>
            <person name="Li W."/>
            <person name="Martinez-Rossi N.M."/>
            <person name="Monod M."/>
            <person name="Shelest E."/>
            <person name="Barton R.C."/>
            <person name="Birch E."/>
            <person name="Brakhage A.A."/>
            <person name="Chen Z."/>
            <person name="Gurr S.J."/>
            <person name="Heiman D."/>
            <person name="Heitman J."/>
            <person name="Kosti I."/>
            <person name="Rossi A."/>
            <person name="Saif S."/>
            <person name="Samalova M."/>
            <person name="Saunders C.W."/>
            <person name="Shea T."/>
            <person name="Summerbell R.C."/>
            <person name="Xu J."/>
            <person name="Young S."/>
            <person name="Zeng Q."/>
            <person name="Birren B.W."/>
            <person name="Cuomo C.A."/>
            <person name="White T.C."/>
        </authorList>
    </citation>
    <scope>NUCLEOTIDE SEQUENCE [LARGE SCALE GENOMIC DNA]</scope>
    <source>
        <strain evidence="6">ATCC MYA-4605 / CBS 113480</strain>
    </source>
</reference>
<keyword evidence="6" id="KW-1185">Reference proteome</keyword>
<feature type="region of interest" description="Disordered" evidence="3">
    <location>
        <begin position="185"/>
        <end position="204"/>
    </location>
</feature>
<dbReference type="HOGENOM" id="CLU_017393_0_0_1"/>
<name>C5G0V5_ARTOC</name>
<keyword evidence="2" id="KW-0539">Nucleus</keyword>
<feature type="region of interest" description="Disordered" evidence="3">
    <location>
        <begin position="336"/>
        <end position="542"/>
    </location>
</feature>
<dbReference type="VEuPathDB" id="FungiDB:MCYG_08577"/>
<feature type="compositionally biased region" description="Basic and acidic residues" evidence="3">
    <location>
        <begin position="471"/>
        <end position="484"/>
    </location>
</feature>
<accession>C5G0V5</accession>
<gene>
    <name evidence="5" type="ORF">MCYG_08577</name>
</gene>
<feature type="domain" description="RED-like N-terminal" evidence="4">
    <location>
        <begin position="109"/>
        <end position="227"/>
    </location>
</feature>
<dbReference type="GO" id="GO:0005634">
    <property type="term" value="C:nucleus"/>
    <property type="evidence" value="ECO:0007669"/>
    <property type="project" value="UniProtKB-SubCell"/>
</dbReference>
<evidence type="ECO:0000256" key="1">
    <source>
        <dbReference type="ARBA" id="ARBA00004123"/>
    </source>
</evidence>
<dbReference type="RefSeq" id="XP_002842746.1">
    <property type="nucleotide sequence ID" value="XM_002842700.1"/>
</dbReference>
<evidence type="ECO:0000256" key="3">
    <source>
        <dbReference type="SAM" id="MobiDB-lite"/>
    </source>
</evidence>
<dbReference type="EMBL" id="DS995709">
    <property type="protein sequence ID" value="EEQ35758.1"/>
    <property type="molecule type" value="Genomic_DNA"/>
</dbReference>
<comment type="subcellular location">
    <subcellularLocation>
        <location evidence="1">Nucleus</location>
    </subcellularLocation>
</comment>
<dbReference type="PANTHER" id="PTHR12765">
    <property type="entry name" value="RED PROTEIN IK FACTOR CYTOKINE IK"/>
    <property type="match status" value="1"/>
</dbReference>
<evidence type="ECO:0000256" key="2">
    <source>
        <dbReference type="ARBA" id="ARBA00023242"/>
    </source>
</evidence>
<proteinExistence type="predicted"/>
<feature type="region of interest" description="Disordered" evidence="3">
    <location>
        <begin position="1"/>
        <end position="132"/>
    </location>
</feature>